<evidence type="ECO:0000256" key="1">
    <source>
        <dbReference type="SAM" id="MobiDB-lite"/>
    </source>
</evidence>
<name>A0ABS6WQV4_9HYPH</name>
<feature type="region of interest" description="Disordered" evidence="1">
    <location>
        <begin position="149"/>
        <end position="239"/>
    </location>
</feature>
<dbReference type="Proteomes" id="UP001430804">
    <property type="component" value="Unassembled WGS sequence"/>
</dbReference>
<keyword evidence="4" id="KW-1185">Reference proteome</keyword>
<dbReference type="InterPro" id="IPR013230">
    <property type="entry name" value="Peptidase_M15A_C"/>
</dbReference>
<sequence length="416" mass="43338">MNDTPGSERQTTGASSPARRLVPLVCVLALGGCVSAADTMMVTGSSFAPPQPIASADAAGDSLFPATSDLAATDTGASAASQTTTAMTTDSAMPEGIDARTRGITQSAPARSIGNLFAANAPTVPVPATDPATTSALSSEAVADGYAQPAANSDDAAAPATAEQTPAATDAEPAAADTAETNETEPPVQASALAEPDRQPSIFNRLFNAPTPSDAAARGSNSVAAAPRPQRAQPKAATPSLREDIRVVRADAKNDARRGGLPGVRRLSSLFEIKTGNDEDGENASGVEMASAAGLARLAPNGLHIQTSRVDTSCLKPRLVRLLKKTERHYRRPVVVTSGFRSPKHNRRIGGATNSRHTTCEAADIQIEGVSKWELAKYLRSLPGRGGVGTYCHTKSVHVDVGTSRDWNWRCRRRKK</sequence>
<comment type="caution">
    <text evidence="3">The sequence shown here is derived from an EMBL/GenBank/DDBJ whole genome shotgun (WGS) entry which is preliminary data.</text>
</comment>
<dbReference type="RefSeq" id="WP_219202079.1">
    <property type="nucleotide sequence ID" value="NZ_JAHWQX010000003.1"/>
</dbReference>
<evidence type="ECO:0000313" key="3">
    <source>
        <dbReference type="EMBL" id="MBW3098150.1"/>
    </source>
</evidence>
<gene>
    <name evidence="3" type="ORF">KY465_12755</name>
</gene>
<protein>
    <submittedName>
        <fullName evidence="3">DUF882 domain-containing protein</fullName>
    </submittedName>
</protein>
<evidence type="ECO:0000313" key="4">
    <source>
        <dbReference type="Proteomes" id="UP001430804"/>
    </source>
</evidence>
<dbReference type="Pfam" id="PF08291">
    <property type="entry name" value="Peptidase_M15_3"/>
    <property type="match status" value="1"/>
</dbReference>
<proteinExistence type="predicted"/>
<dbReference type="EMBL" id="JAHWQX010000003">
    <property type="protein sequence ID" value="MBW3098150.1"/>
    <property type="molecule type" value="Genomic_DNA"/>
</dbReference>
<reference evidence="3" key="1">
    <citation type="submission" date="2021-07" db="EMBL/GenBank/DDBJ databases">
        <title>Pseudohoeflea marina sp. nov. a polyhydroxyalcanoate-producing bacterium.</title>
        <authorList>
            <person name="Zheng W."/>
            <person name="Yu S."/>
            <person name="Huang Y."/>
        </authorList>
    </citation>
    <scope>NUCLEOTIDE SEQUENCE</scope>
    <source>
        <strain evidence="3">DP4N28-3</strain>
    </source>
</reference>
<evidence type="ECO:0000259" key="2">
    <source>
        <dbReference type="Pfam" id="PF08291"/>
    </source>
</evidence>
<accession>A0ABS6WQV4</accession>
<feature type="domain" description="Peptidase M15A C-terminal" evidence="2">
    <location>
        <begin position="297"/>
        <end position="400"/>
    </location>
</feature>
<feature type="compositionally biased region" description="Low complexity" evidence="1">
    <location>
        <begin position="215"/>
        <end position="237"/>
    </location>
</feature>
<feature type="compositionally biased region" description="Low complexity" evidence="1">
    <location>
        <begin position="149"/>
        <end position="187"/>
    </location>
</feature>
<organism evidence="3 4">
    <name type="scientific">Pseudohoeflea coraliihabitans</name>
    <dbReference type="NCBI Taxonomy" id="2860393"/>
    <lineage>
        <taxon>Bacteria</taxon>
        <taxon>Pseudomonadati</taxon>
        <taxon>Pseudomonadota</taxon>
        <taxon>Alphaproteobacteria</taxon>
        <taxon>Hyphomicrobiales</taxon>
        <taxon>Rhizobiaceae</taxon>
        <taxon>Pseudohoeflea</taxon>
    </lineage>
</organism>